<dbReference type="InterPro" id="IPR003423">
    <property type="entry name" value="OMP_efflux"/>
</dbReference>
<dbReference type="KEGG" id="cak:Caul_1086"/>
<proteinExistence type="inferred from homology"/>
<dbReference type="eggNOG" id="COG1538">
    <property type="taxonomic scope" value="Bacteria"/>
</dbReference>
<feature type="signal peptide" evidence="2">
    <location>
        <begin position="1"/>
        <end position="37"/>
    </location>
</feature>
<keyword evidence="2" id="KW-0472">Membrane</keyword>
<comment type="subcellular location">
    <subcellularLocation>
        <location evidence="2">Cell membrane</location>
        <topology evidence="2">Lipid-anchor</topology>
    </subcellularLocation>
</comment>
<comment type="similarity">
    <text evidence="1 2">Belongs to the outer membrane factor (OMF) (TC 1.B.17) family.</text>
</comment>
<protein>
    <submittedName>
        <fullName evidence="4">RND efflux system, outer membrane lipoprotein, NodT family</fullName>
    </submittedName>
</protein>
<reference evidence="4" key="1">
    <citation type="submission" date="2008-01" db="EMBL/GenBank/DDBJ databases">
        <title>Complete sequence of chromosome of Caulobacter sp. K31.</title>
        <authorList>
            <consortium name="US DOE Joint Genome Institute"/>
            <person name="Copeland A."/>
            <person name="Lucas S."/>
            <person name="Lapidus A."/>
            <person name="Barry K."/>
            <person name="Glavina del Rio T."/>
            <person name="Dalin E."/>
            <person name="Tice H."/>
            <person name="Pitluck S."/>
            <person name="Bruce D."/>
            <person name="Goodwin L."/>
            <person name="Thompson L.S."/>
            <person name="Brettin T."/>
            <person name="Detter J.C."/>
            <person name="Han C."/>
            <person name="Schmutz J."/>
            <person name="Larimer F."/>
            <person name="Land M."/>
            <person name="Hauser L."/>
            <person name="Kyrpides N."/>
            <person name="Kim E."/>
            <person name="Stephens C."/>
            <person name="Richardson P."/>
        </authorList>
    </citation>
    <scope>NUCLEOTIDE SEQUENCE [LARGE SCALE GENOMIC DNA]</scope>
    <source>
        <strain evidence="4">K31</strain>
    </source>
</reference>
<keyword evidence="2 4" id="KW-0449">Lipoprotein</keyword>
<keyword evidence="2" id="KW-0812">Transmembrane</keyword>
<dbReference type="PANTHER" id="PTHR30203">
    <property type="entry name" value="OUTER MEMBRANE CATION EFFLUX PROTEIN"/>
    <property type="match status" value="1"/>
</dbReference>
<dbReference type="HOGENOM" id="CLU_012817_13_0_5"/>
<dbReference type="Gene3D" id="1.20.1600.10">
    <property type="entry name" value="Outer membrane efflux proteins (OEP)"/>
    <property type="match status" value="1"/>
</dbReference>
<organism evidence="4">
    <name type="scientific">Caulobacter sp. (strain K31)</name>
    <dbReference type="NCBI Taxonomy" id="366602"/>
    <lineage>
        <taxon>Bacteria</taxon>
        <taxon>Pseudomonadati</taxon>
        <taxon>Pseudomonadota</taxon>
        <taxon>Alphaproteobacteria</taxon>
        <taxon>Caulobacterales</taxon>
        <taxon>Caulobacteraceae</taxon>
        <taxon>Caulobacter</taxon>
    </lineage>
</organism>
<dbReference type="STRING" id="366602.Caul_1086"/>
<dbReference type="Gene3D" id="2.20.200.10">
    <property type="entry name" value="Outer membrane efflux proteins (OEP)"/>
    <property type="match status" value="1"/>
</dbReference>
<sequence length="482" mass="51206" precursor="true">MFASTQSHQPGWPNPSWKSLKVQLGLFASMLLLSACAVGPDYKTPVDAPVVVQNAPAGAFSTANPEAQWWKAFGDPVLDGLVTQALAGNLDIKVAVARVDEARALFKDARLDQLPRVTADGSYVKSDQQQPGSNGQRVESETYQGGFDAGWEIDLFGRVRRGVESARAEAGAAKADLRDAQVTIAAEVARNYLELRGAQARLAVANRNLDTQRETLRLTKVRYDAGAGNPIDVASAQARLNATEAAIPSLITAEKHANYRLCVLTGQRPGALDATLVVQNAEVTPLITALPIGDAADLLRRRPDIQAAERRLAAQTAKVGVATADLFPRVRVTGFIGFLSGSASGFGNSASQAWSVAPSVTWPALDLGGAHQRLKAAQARNDASLAVYDQTVLTALEDLENALVGYRQQQAQLVSLTNQAAASRRAAELARIQYKEGGIDFLVLLDAERTLLAAEDSLTVAETGVNTNVVAIYKALGGGWTS</sequence>
<name>B0SX55_CAUSK</name>
<keyword evidence="2" id="KW-1134">Transmembrane beta strand</keyword>
<feature type="region of interest" description="Disordered" evidence="3">
    <location>
        <begin position="120"/>
        <end position="140"/>
    </location>
</feature>
<dbReference type="InterPro" id="IPR010131">
    <property type="entry name" value="MdtP/NodT-like"/>
</dbReference>
<dbReference type="EMBL" id="CP000927">
    <property type="protein sequence ID" value="ABZ70216.1"/>
    <property type="molecule type" value="Genomic_DNA"/>
</dbReference>
<dbReference type="AlphaFoldDB" id="B0SX55"/>
<feature type="chain" id="PRO_5001436775" evidence="2">
    <location>
        <begin position="38"/>
        <end position="482"/>
    </location>
</feature>
<feature type="compositionally biased region" description="Polar residues" evidence="3">
    <location>
        <begin position="125"/>
        <end position="140"/>
    </location>
</feature>
<evidence type="ECO:0000256" key="2">
    <source>
        <dbReference type="RuleBase" id="RU362097"/>
    </source>
</evidence>
<dbReference type="GO" id="GO:0015562">
    <property type="term" value="F:efflux transmembrane transporter activity"/>
    <property type="evidence" value="ECO:0007669"/>
    <property type="project" value="InterPro"/>
</dbReference>
<evidence type="ECO:0000256" key="3">
    <source>
        <dbReference type="SAM" id="MobiDB-lite"/>
    </source>
</evidence>
<accession>B0SX55</accession>
<dbReference type="SUPFAM" id="SSF56954">
    <property type="entry name" value="Outer membrane efflux proteins (OEP)"/>
    <property type="match status" value="1"/>
</dbReference>
<evidence type="ECO:0000313" key="4">
    <source>
        <dbReference type="EMBL" id="ABZ70216.1"/>
    </source>
</evidence>
<dbReference type="GO" id="GO:0005886">
    <property type="term" value="C:plasma membrane"/>
    <property type="evidence" value="ECO:0007669"/>
    <property type="project" value="UniProtKB-SubCell"/>
</dbReference>
<gene>
    <name evidence="4" type="ordered locus">Caul_1086</name>
</gene>
<evidence type="ECO:0000256" key="1">
    <source>
        <dbReference type="ARBA" id="ARBA00007613"/>
    </source>
</evidence>
<dbReference type="Pfam" id="PF02321">
    <property type="entry name" value="OEP"/>
    <property type="match status" value="2"/>
</dbReference>
<keyword evidence="2" id="KW-0564">Palmitate</keyword>
<dbReference type="PANTHER" id="PTHR30203:SF25">
    <property type="entry name" value="OUTER MEMBRANE PROTEIN-RELATED"/>
    <property type="match status" value="1"/>
</dbReference>
<dbReference type="NCBIfam" id="TIGR01845">
    <property type="entry name" value="outer_NodT"/>
    <property type="match status" value="1"/>
</dbReference>
<keyword evidence="2" id="KW-0732">Signal</keyword>